<gene>
    <name evidence="1" type="ORF">RhiirA4_472119</name>
</gene>
<dbReference type="Proteomes" id="UP000234323">
    <property type="component" value="Unassembled WGS sequence"/>
</dbReference>
<dbReference type="VEuPathDB" id="FungiDB:FUN_009073"/>
<accession>A0A2I1H4H7</accession>
<organism evidence="1 2">
    <name type="scientific">Rhizophagus irregularis</name>
    <dbReference type="NCBI Taxonomy" id="588596"/>
    <lineage>
        <taxon>Eukaryota</taxon>
        <taxon>Fungi</taxon>
        <taxon>Fungi incertae sedis</taxon>
        <taxon>Mucoromycota</taxon>
        <taxon>Glomeromycotina</taxon>
        <taxon>Glomeromycetes</taxon>
        <taxon>Glomerales</taxon>
        <taxon>Glomeraceae</taxon>
        <taxon>Rhizophagus</taxon>
    </lineage>
</organism>
<dbReference type="EMBL" id="LLXI01001450">
    <property type="protein sequence ID" value="PKY53744.1"/>
    <property type="molecule type" value="Genomic_DNA"/>
</dbReference>
<name>A0A2I1H4H7_9GLOM</name>
<sequence>MLGIKKILFVSREYKQKKPEKEADKIGGITKKMQASFVKKMRMKILIFQASTGFDLNVITLWITSYPDEVFLEDSDDDMIRKWFVQEHQLSNHSEVIHAYNYVGKEQAKRIADLHHPPRDQLAAVHDCGGEILDSAIKGVIISKNRSTKRILKSYTKSKVNF</sequence>
<protein>
    <submittedName>
        <fullName evidence="1">Uncharacterized protein</fullName>
    </submittedName>
</protein>
<evidence type="ECO:0000313" key="2">
    <source>
        <dbReference type="Proteomes" id="UP000234323"/>
    </source>
</evidence>
<dbReference type="AlphaFoldDB" id="A0A2I1H4H7"/>
<comment type="caution">
    <text evidence="1">The sequence shown here is derived from an EMBL/GenBank/DDBJ whole genome shotgun (WGS) entry which is preliminary data.</text>
</comment>
<reference evidence="1 2" key="1">
    <citation type="submission" date="2015-10" db="EMBL/GenBank/DDBJ databases">
        <title>Genome analyses suggest a sexual origin of heterokaryosis in a supposedly ancient asexual fungus.</title>
        <authorList>
            <person name="Ropars J."/>
            <person name="Sedzielewska K."/>
            <person name="Noel J."/>
            <person name="Charron P."/>
            <person name="Farinelli L."/>
            <person name="Marton T."/>
            <person name="Kruger M."/>
            <person name="Pelin A."/>
            <person name="Brachmann A."/>
            <person name="Corradi N."/>
        </authorList>
    </citation>
    <scope>NUCLEOTIDE SEQUENCE [LARGE SCALE GENOMIC DNA]</scope>
    <source>
        <strain evidence="1 2">A4</strain>
    </source>
</reference>
<dbReference type="VEuPathDB" id="FungiDB:RhiirFUN_007848"/>
<evidence type="ECO:0000313" key="1">
    <source>
        <dbReference type="EMBL" id="PKY53744.1"/>
    </source>
</evidence>
<keyword evidence="2" id="KW-1185">Reference proteome</keyword>
<proteinExistence type="predicted"/>